<dbReference type="InParanoid" id="A0A1Y5TUC7"/>
<dbReference type="InterPro" id="IPR050662">
    <property type="entry name" value="Sec-metab_biosynth-thioest"/>
</dbReference>
<organism evidence="2 3">
    <name type="scientific">Oceanibacterium hippocampi</name>
    <dbReference type="NCBI Taxonomy" id="745714"/>
    <lineage>
        <taxon>Bacteria</taxon>
        <taxon>Pseudomonadati</taxon>
        <taxon>Pseudomonadota</taxon>
        <taxon>Alphaproteobacteria</taxon>
        <taxon>Sneathiellales</taxon>
        <taxon>Sneathiellaceae</taxon>
        <taxon>Oceanibacterium</taxon>
    </lineage>
</organism>
<dbReference type="InterPro" id="IPR036866">
    <property type="entry name" value="RibonucZ/Hydroxyglut_hydro"/>
</dbReference>
<evidence type="ECO:0000313" key="2">
    <source>
        <dbReference type="EMBL" id="SLN72790.1"/>
    </source>
</evidence>
<dbReference type="Pfam" id="PF00753">
    <property type="entry name" value="Lactamase_B"/>
    <property type="match status" value="1"/>
</dbReference>
<accession>A0A1Y5TUC7</accession>
<name>A0A1Y5TUC7_9PROT</name>
<evidence type="ECO:0000313" key="3">
    <source>
        <dbReference type="Proteomes" id="UP000193200"/>
    </source>
</evidence>
<dbReference type="InterPro" id="IPR001279">
    <property type="entry name" value="Metallo-B-lactamas"/>
</dbReference>
<dbReference type="EMBL" id="FWFR01000003">
    <property type="protein sequence ID" value="SLN72790.1"/>
    <property type="molecule type" value="Genomic_DNA"/>
</dbReference>
<sequence length="302" mass="32826">MTQDLVFNRELEFDYATAETVSPLIRRVIARNPGPFTFHGTGTYIIGHGKVAIVDPGPDIAEHVDALLHALRGEDISHILVTHTHRDHSPAAAAVAAATGAPTYGFGPHAAGRSDVKIEEGGDTDFRPVHTTGDGDVIAGAGWTVEAVHTPGHLSNHLCFALREEAALFSGDHVMGWSTSIVSPPDGDMADYMASLEKLLPREEHRYYPTHGAPIDDPRHHVAGLIRHRKGREAQILARLKEGPQTIMDMVRVNYRDTPAILHPAAARSMLAHLIDMTERGLVLAERPESGRASETATYRLP</sequence>
<dbReference type="RefSeq" id="WP_085884846.1">
    <property type="nucleotide sequence ID" value="NZ_FWFR01000003.1"/>
</dbReference>
<dbReference type="GO" id="GO:0004416">
    <property type="term" value="F:hydroxyacylglutathione hydrolase activity"/>
    <property type="evidence" value="ECO:0007669"/>
    <property type="project" value="UniProtKB-EC"/>
</dbReference>
<dbReference type="Gene3D" id="1.10.10.10">
    <property type="entry name" value="Winged helix-like DNA-binding domain superfamily/Winged helix DNA-binding domain"/>
    <property type="match status" value="1"/>
</dbReference>
<dbReference type="Pfam" id="PF17778">
    <property type="entry name" value="WHD_BLACT"/>
    <property type="match status" value="1"/>
</dbReference>
<dbReference type="InterPro" id="IPR036388">
    <property type="entry name" value="WH-like_DNA-bd_sf"/>
</dbReference>
<dbReference type="SMART" id="SM00849">
    <property type="entry name" value="Lactamase_B"/>
    <property type="match status" value="1"/>
</dbReference>
<dbReference type="PANTHER" id="PTHR23131">
    <property type="entry name" value="ENDORIBONUCLEASE LACTB2"/>
    <property type="match status" value="1"/>
</dbReference>
<dbReference type="SUPFAM" id="SSF56281">
    <property type="entry name" value="Metallo-hydrolase/oxidoreductase"/>
    <property type="match status" value="1"/>
</dbReference>
<proteinExistence type="predicted"/>
<keyword evidence="3" id="KW-1185">Reference proteome</keyword>
<keyword evidence="2" id="KW-0378">Hydrolase</keyword>
<gene>
    <name evidence="2" type="primary">gloB_2</name>
    <name evidence="2" type="ORF">OCH7691_03511</name>
</gene>
<dbReference type="Proteomes" id="UP000193200">
    <property type="component" value="Unassembled WGS sequence"/>
</dbReference>
<feature type="domain" description="Metallo-beta-lactamase" evidence="1">
    <location>
        <begin position="40"/>
        <end position="211"/>
    </location>
</feature>
<dbReference type="Gene3D" id="3.60.15.10">
    <property type="entry name" value="Ribonuclease Z/Hydroxyacylglutathione hydrolase-like"/>
    <property type="match status" value="1"/>
</dbReference>
<dbReference type="EC" id="3.1.2.6" evidence="2"/>
<evidence type="ECO:0000259" key="1">
    <source>
        <dbReference type="SMART" id="SM00849"/>
    </source>
</evidence>
<dbReference type="OrthoDB" id="9788263at2"/>
<protein>
    <submittedName>
        <fullName evidence="2">Hydroxyacylglutathione hydrolase</fullName>
        <ecNumber evidence="2">3.1.2.6</ecNumber>
    </submittedName>
</protein>
<dbReference type="AlphaFoldDB" id="A0A1Y5TUC7"/>
<dbReference type="PANTHER" id="PTHR23131:SF0">
    <property type="entry name" value="ENDORIBONUCLEASE LACTB2"/>
    <property type="match status" value="1"/>
</dbReference>
<dbReference type="CDD" id="cd16278">
    <property type="entry name" value="metallo-hydrolase-like_MBL-fold"/>
    <property type="match status" value="1"/>
</dbReference>
<reference evidence="2 3" key="1">
    <citation type="submission" date="2017-03" db="EMBL/GenBank/DDBJ databases">
        <authorList>
            <person name="Afonso C.L."/>
            <person name="Miller P.J."/>
            <person name="Scott M.A."/>
            <person name="Spackman E."/>
            <person name="Goraichik I."/>
            <person name="Dimitrov K.M."/>
            <person name="Suarez D.L."/>
            <person name="Swayne D.E."/>
        </authorList>
    </citation>
    <scope>NUCLEOTIDE SEQUENCE [LARGE SCALE GENOMIC DNA]</scope>
    <source>
        <strain evidence="2 3">CECT 7691</strain>
    </source>
</reference>
<dbReference type="InterPro" id="IPR041516">
    <property type="entry name" value="LACTB2_WH"/>
</dbReference>